<dbReference type="Proteomes" id="UP001054945">
    <property type="component" value="Unassembled WGS sequence"/>
</dbReference>
<comment type="caution">
    <text evidence="2">The sequence shown here is derived from an EMBL/GenBank/DDBJ whole genome shotgun (WGS) entry which is preliminary data.</text>
</comment>
<protein>
    <submittedName>
        <fullName evidence="2">Uncharacterized protein</fullName>
    </submittedName>
</protein>
<feature type="compositionally biased region" description="Basic and acidic residues" evidence="1">
    <location>
        <begin position="1"/>
        <end position="17"/>
    </location>
</feature>
<gene>
    <name evidence="2" type="ORF">CEXT_515681</name>
</gene>
<evidence type="ECO:0000256" key="1">
    <source>
        <dbReference type="SAM" id="MobiDB-lite"/>
    </source>
</evidence>
<feature type="compositionally biased region" description="Basic and acidic residues" evidence="1">
    <location>
        <begin position="28"/>
        <end position="37"/>
    </location>
</feature>
<dbReference type="AlphaFoldDB" id="A0AAV4MJ85"/>
<organism evidence="2 3">
    <name type="scientific">Caerostris extrusa</name>
    <name type="common">Bark spider</name>
    <name type="synonym">Caerostris bankana</name>
    <dbReference type="NCBI Taxonomy" id="172846"/>
    <lineage>
        <taxon>Eukaryota</taxon>
        <taxon>Metazoa</taxon>
        <taxon>Ecdysozoa</taxon>
        <taxon>Arthropoda</taxon>
        <taxon>Chelicerata</taxon>
        <taxon>Arachnida</taxon>
        <taxon>Araneae</taxon>
        <taxon>Araneomorphae</taxon>
        <taxon>Entelegynae</taxon>
        <taxon>Araneoidea</taxon>
        <taxon>Araneidae</taxon>
        <taxon>Caerostris</taxon>
    </lineage>
</organism>
<name>A0AAV4MJ85_CAEEX</name>
<reference evidence="2 3" key="1">
    <citation type="submission" date="2021-06" db="EMBL/GenBank/DDBJ databases">
        <title>Caerostris extrusa draft genome.</title>
        <authorList>
            <person name="Kono N."/>
            <person name="Arakawa K."/>
        </authorList>
    </citation>
    <scope>NUCLEOTIDE SEQUENCE [LARGE SCALE GENOMIC DNA]</scope>
</reference>
<accession>A0AAV4MJ85</accession>
<feature type="region of interest" description="Disordered" evidence="1">
    <location>
        <begin position="1"/>
        <end position="37"/>
    </location>
</feature>
<evidence type="ECO:0000313" key="3">
    <source>
        <dbReference type="Proteomes" id="UP001054945"/>
    </source>
</evidence>
<evidence type="ECO:0000313" key="2">
    <source>
        <dbReference type="EMBL" id="GIX72466.1"/>
    </source>
</evidence>
<sequence length="177" mass="20496">MAVKKDTVHSDSQDDIKFSQIKRTGAPKKLERSSSLEDIPKMYLPSIEWRRNEENRTENKSSRTGSVPKCESAENLMMKLSDNMRKTKLLVDAVCQEDEVVNSLQRKYTDDVEKLYQEQQTLLNQLYQSLDATSSVFTDSRVANDEEDIRQDEALIKRRTKEEHNLGQDIQKILKIG</sequence>
<dbReference type="EMBL" id="BPLR01019850">
    <property type="protein sequence ID" value="GIX72466.1"/>
    <property type="molecule type" value="Genomic_DNA"/>
</dbReference>
<keyword evidence="3" id="KW-1185">Reference proteome</keyword>
<proteinExistence type="predicted"/>